<evidence type="ECO:0000313" key="13">
    <source>
        <dbReference type="EMBL" id="RUO75201.1"/>
    </source>
</evidence>
<dbReference type="HAMAP" id="MF_01821">
    <property type="entry name" value="Helicase_RapA"/>
    <property type="match status" value="1"/>
</dbReference>
<evidence type="ECO:0000259" key="11">
    <source>
        <dbReference type="PROSITE" id="PS51192"/>
    </source>
</evidence>
<keyword evidence="14" id="KW-1185">Reference proteome</keyword>
<dbReference type="InterPro" id="IPR001650">
    <property type="entry name" value="Helicase_C-like"/>
</dbReference>
<dbReference type="SMART" id="SM00487">
    <property type="entry name" value="DEXDc"/>
    <property type="match status" value="1"/>
</dbReference>
<reference evidence="13 14" key="1">
    <citation type="journal article" date="2011" name="Front. Microbiol.">
        <title>Genomic signatures of strain selection and enhancement in Bacillus atrophaeus var. globigii, a historical biowarfare simulant.</title>
        <authorList>
            <person name="Gibbons H.S."/>
            <person name="Broomall S.M."/>
            <person name="McNew L.A."/>
            <person name="Daligault H."/>
            <person name="Chapman C."/>
            <person name="Bruce D."/>
            <person name="Karavis M."/>
            <person name="Krepps M."/>
            <person name="McGregor P.A."/>
            <person name="Hong C."/>
            <person name="Park K.H."/>
            <person name="Akmal A."/>
            <person name="Feldman A."/>
            <person name="Lin J.S."/>
            <person name="Chang W.E."/>
            <person name="Higgs B.W."/>
            <person name="Demirev P."/>
            <person name="Lindquist J."/>
            <person name="Liem A."/>
            <person name="Fochler E."/>
            <person name="Read T.D."/>
            <person name="Tapia R."/>
            <person name="Johnson S."/>
            <person name="Bishop-Lilly K.A."/>
            <person name="Detter C."/>
            <person name="Han C."/>
            <person name="Sozhamannan S."/>
            <person name="Rosenzweig C.N."/>
            <person name="Skowronski E.W."/>
        </authorList>
    </citation>
    <scope>NUCLEOTIDE SEQUENCE [LARGE SCALE GENOMIC DNA]</scope>
    <source>
        <strain evidence="13 14">CL-SP19</strain>
    </source>
</reference>
<evidence type="ECO:0000256" key="4">
    <source>
        <dbReference type="ARBA" id="ARBA00022840"/>
    </source>
</evidence>
<dbReference type="PROSITE" id="PS51192">
    <property type="entry name" value="HELICASE_ATP_BIND_1"/>
    <property type="match status" value="1"/>
</dbReference>
<dbReference type="Gene3D" id="2.30.30.140">
    <property type="match status" value="1"/>
</dbReference>
<dbReference type="Proteomes" id="UP000287908">
    <property type="component" value="Unassembled WGS sequence"/>
</dbReference>
<keyword evidence="8 9" id="KW-0804">Transcription</keyword>
<dbReference type="Pfam" id="PF18337">
    <property type="entry name" value="Tudor_RapA"/>
    <property type="match status" value="1"/>
</dbReference>
<evidence type="ECO:0000256" key="8">
    <source>
        <dbReference type="ARBA" id="ARBA00023163"/>
    </source>
</evidence>
<dbReference type="InterPro" id="IPR049730">
    <property type="entry name" value="SNF2/RAD54-like_C"/>
</dbReference>
<dbReference type="GO" id="GO:0004386">
    <property type="term" value="F:helicase activity"/>
    <property type="evidence" value="ECO:0007669"/>
    <property type="project" value="UniProtKB-UniRule"/>
</dbReference>
<evidence type="ECO:0000256" key="2">
    <source>
        <dbReference type="ARBA" id="ARBA00022801"/>
    </source>
</evidence>
<keyword evidence="1 9" id="KW-0547">Nucleotide-binding</keyword>
<evidence type="ECO:0000256" key="9">
    <source>
        <dbReference type="HAMAP-Rule" id="MF_01821"/>
    </source>
</evidence>
<name>A0A432ZBB1_9GAMM</name>
<dbReference type="CDD" id="cd18793">
    <property type="entry name" value="SF2_C_SNF"/>
    <property type="match status" value="1"/>
</dbReference>
<sequence length="885" mass="101288">MSEFNLGQRWLSETETSLGLGIITQVDGRQVTVLFPSNEESRIYASTDAPLARLQLSEGQQGQHADDWFFTVTEVKQQNGLLIYFGQRHDDDSEVMVPESQLSHHIDINPALTRLVAGNADRHDLYLLRNQASEFYSRWQQSPVAGLLGARVGLLPHQLYVAQTVAERYHPRVLLADEVGLGKTIEAGMILQRRLLTGRNQRVLVVVPESLRNQWLVEMKRRFALSLSVFDEDRVEQAAMDGDNPFLSEQRVIVSNSFIQRGDWQQALAEAEFDLLIIDEAHHMQPESKGYSNIESLCKNISDVLLLTATPEQEGTEGHFQRLKLLDPARFNDLDNFIEEQNHYQQLAEQAEHLEGEELDKLLDQHGTGRVMFRNRRKHIGGFPARHLHTHALPEYIPEAGEPWWLEDPRVIWLMDFLKDTKPQKTLLICKTAEQVLDLAEALRVLSGMQAAVFHEQMSLLERDRAAEFFASEEDGSPILMCSEIGSEGRNFQFVQQLVMFDLPTNPDLLEQRIGRLDRIGQHGDIHIHVPYLEHSDEALLVDWYHYGMNAFEQCNPVGRALYEEFHHELEQALDFSESLPEKLLEATKSRHQQLLAEVESGRDRLQELNACRPQQAEQIIQHIQTDSDGDSLYDFMEAFWDRFGVDTEVLDEHRLFVKPSEHMRVPAIPGLTDEGMTITVDRDTALTYEDIEFLSWDHPHVQAAIELLTTEDFGSVCVAKLQNKALPAGAWFLELDYVAELAAPPAIAAQEFFPQQRFRQLFDSQGRDLSSKVPRDALTQQASFLDKKTARQIVKQLRSTAQSYIQQHQPATEQWLKKSIAKAKQEATEQLQKQKQRLVDLQQQNPSVRDAEIEAVERRLELLLKALEQPSLSLYAIRILVNQP</sequence>
<evidence type="ECO:0000256" key="5">
    <source>
        <dbReference type="ARBA" id="ARBA00023015"/>
    </source>
</evidence>
<organism evidence="13 14">
    <name type="scientific">Idiomarina seosinensis</name>
    <dbReference type="NCBI Taxonomy" id="281739"/>
    <lineage>
        <taxon>Bacteria</taxon>
        <taxon>Pseudomonadati</taxon>
        <taxon>Pseudomonadota</taxon>
        <taxon>Gammaproteobacteria</taxon>
        <taxon>Alteromonadales</taxon>
        <taxon>Idiomarinaceae</taxon>
        <taxon>Idiomarina</taxon>
    </lineage>
</organism>
<evidence type="ECO:0000256" key="7">
    <source>
        <dbReference type="ARBA" id="ARBA00023159"/>
    </source>
</evidence>
<dbReference type="InterPro" id="IPR014001">
    <property type="entry name" value="Helicase_ATP-bd"/>
</dbReference>
<dbReference type="SUPFAM" id="SSF52540">
    <property type="entry name" value="P-loop containing nucleoside triphosphate hydrolases"/>
    <property type="match status" value="2"/>
</dbReference>
<dbReference type="InterPro" id="IPR027417">
    <property type="entry name" value="P-loop_NTPase"/>
</dbReference>
<dbReference type="GO" id="GO:0003677">
    <property type="term" value="F:DNA binding"/>
    <property type="evidence" value="ECO:0007669"/>
    <property type="project" value="UniProtKB-KW"/>
</dbReference>
<dbReference type="InterPro" id="IPR057342">
    <property type="entry name" value="DEXDc_RapA"/>
</dbReference>
<protein>
    <recommendedName>
        <fullName evidence="9">RNA polymerase-associated protein RapA</fullName>
        <ecNumber evidence="9">3.6.4.-</ecNumber>
    </recommendedName>
    <alternativeName>
        <fullName evidence="9">ATP-dependent helicase HepA</fullName>
    </alternativeName>
</protein>
<comment type="caution">
    <text evidence="13">The sequence shown here is derived from an EMBL/GenBank/DDBJ whole genome shotgun (WGS) entry which is preliminary data.</text>
</comment>
<dbReference type="InterPro" id="IPR038718">
    <property type="entry name" value="SNF2-like_sf"/>
</dbReference>
<dbReference type="Gene3D" id="3.40.50.300">
    <property type="entry name" value="P-loop containing nucleotide triphosphate hydrolases"/>
    <property type="match status" value="1"/>
</dbReference>
<dbReference type="Gene3D" id="6.10.140.2230">
    <property type="match status" value="1"/>
</dbReference>
<dbReference type="EC" id="3.6.4.-" evidence="9"/>
<accession>A0A432ZBB1</accession>
<dbReference type="InterPro" id="IPR040765">
    <property type="entry name" value="Tudor_1_RapA"/>
</dbReference>
<dbReference type="Pfam" id="PF12137">
    <property type="entry name" value="RapA_C"/>
    <property type="match status" value="1"/>
</dbReference>
<dbReference type="InterPro" id="IPR023949">
    <property type="entry name" value="Helicase_RapA"/>
</dbReference>
<comment type="function">
    <text evidence="9">Transcription regulator that activates transcription by stimulating RNA polymerase (RNAP) recycling in case of stress conditions such as supercoiled DNA or high salt concentrations. Probably acts by releasing the RNAP, when it is trapped or immobilized on tightly supercoiled DNA. Does not activate transcription on linear DNA. Probably not involved in DNA repair.</text>
</comment>
<dbReference type="Gene3D" id="2.30.30.930">
    <property type="match status" value="1"/>
</dbReference>
<evidence type="ECO:0000256" key="3">
    <source>
        <dbReference type="ARBA" id="ARBA00022806"/>
    </source>
</evidence>
<dbReference type="Gene3D" id="3.30.360.80">
    <property type="match status" value="1"/>
</dbReference>
<dbReference type="PANTHER" id="PTHR45766:SF6">
    <property type="entry name" value="SWI_SNF-RELATED MATRIX-ASSOCIATED ACTIN-DEPENDENT REGULATOR OF CHROMATIN SUBFAMILY A-LIKE PROTEIN 1"/>
    <property type="match status" value="1"/>
</dbReference>
<dbReference type="InterPro" id="IPR022737">
    <property type="entry name" value="RapA_C"/>
</dbReference>
<feature type="short sequence motif" description="DEAH box" evidence="9">
    <location>
        <begin position="279"/>
        <end position="282"/>
    </location>
</feature>
<feature type="binding site" evidence="9">
    <location>
        <begin position="177"/>
        <end position="184"/>
    </location>
    <ligand>
        <name>ATP</name>
        <dbReference type="ChEBI" id="CHEBI:30616"/>
    </ligand>
</feature>
<dbReference type="Pfam" id="PF00176">
    <property type="entry name" value="SNF2-rel_dom"/>
    <property type="match status" value="1"/>
</dbReference>
<evidence type="ECO:0000259" key="12">
    <source>
        <dbReference type="PROSITE" id="PS51194"/>
    </source>
</evidence>
<dbReference type="InterPro" id="IPR000330">
    <property type="entry name" value="SNF2_N"/>
</dbReference>
<dbReference type="GO" id="GO:0005524">
    <property type="term" value="F:ATP binding"/>
    <property type="evidence" value="ECO:0007669"/>
    <property type="project" value="UniProtKB-UniRule"/>
</dbReference>
<dbReference type="PROSITE" id="PS51194">
    <property type="entry name" value="HELICASE_CTER"/>
    <property type="match status" value="1"/>
</dbReference>
<keyword evidence="7 9" id="KW-0010">Activator</keyword>
<dbReference type="Gene3D" id="6.10.140.1500">
    <property type="match status" value="1"/>
</dbReference>
<dbReference type="Pfam" id="PF00271">
    <property type="entry name" value="Helicase_C"/>
    <property type="match status" value="1"/>
</dbReference>
<dbReference type="EMBL" id="PIQF01000003">
    <property type="protein sequence ID" value="RUO75201.1"/>
    <property type="molecule type" value="Genomic_DNA"/>
</dbReference>
<comment type="subunit">
    <text evidence="9">Interacts with the RNAP. Has a higher affinity for the core RNAP than for the holoenzyme. Its ATPase activity is stimulated by binding to RNAP.</text>
</comment>
<evidence type="ECO:0000256" key="10">
    <source>
        <dbReference type="SAM" id="Coils"/>
    </source>
</evidence>
<evidence type="ECO:0000256" key="1">
    <source>
        <dbReference type="ARBA" id="ARBA00022741"/>
    </source>
</evidence>
<feature type="coiled-coil region" evidence="10">
    <location>
        <begin position="818"/>
        <end position="852"/>
    </location>
</feature>
<dbReference type="Pfam" id="PF18339">
    <property type="entry name" value="Tudor_1_RapA"/>
    <property type="match status" value="1"/>
</dbReference>
<dbReference type="PANTHER" id="PTHR45766">
    <property type="entry name" value="DNA ANNEALING HELICASE AND ENDONUCLEASE ZRANB3 FAMILY MEMBER"/>
    <property type="match status" value="1"/>
</dbReference>
<feature type="domain" description="Helicase C-terminal" evidence="12">
    <location>
        <begin position="410"/>
        <end position="588"/>
    </location>
</feature>
<keyword evidence="10" id="KW-0175">Coiled coil</keyword>
<evidence type="ECO:0000313" key="14">
    <source>
        <dbReference type="Proteomes" id="UP000287908"/>
    </source>
</evidence>
<dbReference type="SMART" id="SM00490">
    <property type="entry name" value="HELICc"/>
    <property type="match status" value="1"/>
</dbReference>
<keyword evidence="2 9" id="KW-0378">Hydrolase</keyword>
<dbReference type="CDD" id="cd18011">
    <property type="entry name" value="DEXDc_RapA"/>
    <property type="match status" value="1"/>
</dbReference>
<keyword evidence="4 9" id="KW-0067">ATP-binding</keyword>
<dbReference type="AlphaFoldDB" id="A0A432ZBB1"/>
<feature type="domain" description="Helicase ATP-binding" evidence="11">
    <location>
        <begin position="164"/>
        <end position="329"/>
    </location>
</feature>
<dbReference type="NCBIfam" id="NF003426">
    <property type="entry name" value="PRK04914.1"/>
    <property type="match status" value="1"/>
</dbReference>
<dbReference type="GO" id="GO:0006355">
    <property type="term" value="P:regulation of DNA-templated transcription"/>
    <property type="evidence" value="ECO:0007669"/>
    <property type="project" value="UniProtKB-UniRule"/>
</dbReference>
<keyword evidence="5 9" id="KW-0805">Transcription regulation</keyword>
<proteinExistence type="inferred from homology"/>
<dbReference type="InterPro" id="IPR040766">
    <property type="entry name" value="Tudor_2_RapA"/>
</dbReference>
<comment type="similarity">
    <text evidence="9">Belongs to the SNF2/RAD54 helicase family. RapA subfamily.</text>
</comment>
<keyword evidence="3 9" id="KW-0347">Helicase</keyword>
<keyword evidence="6 9" id="KW-0238">DNA-binding</keyword>
<dbReference type="GO" id="GO:0016817">
    <property type="term" value="F:hydrolase activity, acting on acid anhydrides"/>
    <property type="evidence" value="ECO:0007669"/>
    <property type="project" value="InterPro"/>
</dbReference>
<dbReference type="OrthoDB" id="9814088at2"/>
<dbReference type="RefSeq" id="WP_126785075.1">
    <property type="nucleotide sequence ID" value="NZ_PIQF01000003.1"/>
</dbReference>
<evidence type="ECO:0000256" key="6">
    <source>
        <dbReference type="ARBA" id="ARBA00023125"/>
    </source>
</evidence>
<gene>
    <name evidence="9" type="primary">rapA</name>
    <name evidence="13" type="ORF">CWI81_09465</name>
</gene>
<dbReference type="Gene3D" id="3.40.50.10810">
    <property type="entry name" value="Tandem AAA-ATPase domain"/>
    <property type="match status" value="1"/>
</dbReference>